<evidence type="ECO:0000313" key="2">
    <source>
        <dbReference type="EMBL" id="MDV6280645.1"/>
    </source>
</evidence>
<evidence type="ECO:0000313" key="3">
    <source>
        <dbReference type="Proteomes" id="UP001185737"/>
    </source>
</evidence>
<evidence type="ECO:0000256" key="1">
    <source>
        <dbReference type="SAM" id="MobiDB-lite"/>
    </source>
</evidence>
<dbReference type="Proteomes" id="UP001185737">
    <property type="component" value="Unassembled WGS sequence"/>
</dbReference>
<protein>
    <submittedName>
        <fullName evidence="2">Uncharacterized protein</fullName>
    </submittedName>
</protein>
<proteinExistence type="predicted"/>
<dbReference type="RefSeq" id="WP_317568058.1">
    <property type="nucleotide sequence ID" value="NZ_JAWLKA010000004.1"/>
</dbReference>
<reference evidence="2 3" key="1">
    <citation type="submission" date="2023-10" db="EMBL/GenBank/DDBJ databases">
        <title>Development of a sustainable strategy for remediation of hydrocarbon-contaminated territories based on the waste exchange concept.</title>
        <authorList>
            <person name="Krivoruchko A."/>
        </authorList>
    </citation>
    <scope>NUCLEOTIDE SEQUENCE [LARGE SCALE GENOMIC DNA]</scope>
    <source>
        <strain evidence="2 3">IEGM 60</strain>
    </source>
</reference>
<dbReference type="EMBL" id="JAWLKA010000004">
    <property type="protein sequence ID" value="MDV6280645.1"/>
    <property type="molecule type" value="Genomic_DNA"/>
</dbReference>
<accession>A0ABU4CBI3</accession>
<feature type="compositionally biased region" description="Basic and acidic residues" evidence="1">
    <location>
        <begin position="38"/>
        <end position="50"/>
    </location>
</feature>
<keyword evidence="3" id="KW-1185">Reference proteome</keyword>
<comment type="caution">
    <text evidence="2">The sequence shown here is derived from an EMBL/GenBank/DDBJ whole genome shotgun (WGS) entry which is preliminary data.</text>
</comment>
<name>A0ABU4CBI3_RHOJO</name>
<feature type="region of interest" description="Disordered" evidence="1">
    <location>
        <begin position="1"/>
        <end position="56"/>
    </location>
</feature>
<sequence>MKNVERIEGTDFYGLNTGNHGKIGDPHPQYGQAPQGGRDVDGHHARQHDGRGHRRYGVYVHRAGRRHDLRGRGRDGPGDPGGVTVYVATLYLDSVAQSPNLAVQSTSATRMLPRKTWVLTGLTPGVHSVLLRHRKLATGGNTWTVYSNSQLLVKGP</sequence>
<gene>
    <name evidence="2" type="ORF">R3Q59_09025</name>
</gene>
<organism evidence="2 3">
    <name type="scientific">Rhodococcus jostii</name>
    <dbReference type="NCBI Taxonomy" id="132919"/>
    <lineage>
        <taxon>Bacteria</taxon>
        <taxon>Bacillati</taxon>
        <taxon>Actinomycetota</taxon>
        <taxon>Actinomycetes</taxon>
        <taxon>Mycobacteriales</taxon>
        <taxon>Nocardiaceae</taxon>
        <taxon>Rhodococcus</taxon>
    </lineage>
</organism>